<keyword evidence="5" id="KW-0030">Aminoacyl-tRNA synthetase</keyword>
<protein>
    <submittedName>
        <fullName evidence="8">Asparagine--tRNA ligase</fullName>
    </submittedName>
</protein>
<dbReference type="InterPro" id="IPR002312">
    <property type="entry name" value="Asp/Asn-tRNA-synth_IIb"/>
</dbReference>
<organism evidence="8">
    <name type="scientific">Hirondellea gigas</name>
    <dbReference type="NCBI Taxonomy" id="1518452"/>
    <lineage>
        <taxon>Eukaryota</taxon>
        <taxon>Metazoa</taxon>
        <taxon>Ecdysozoa</taxon>
        <taxon>Arthropoda</taxon>
        <taxon>Crustacea</taxon>
        <taxon>Multicrustacea</taxon>
        <taxon>Malacostraca</taxon>
        <taxon>Eumalacostraca</taxon>
        <taxon>Peracarida</taxon>
        <taxon>Amphipoda</taxon>
        <taxon>Amphilochidea</taxon>
        <taxon>Lysianassida</taxon>
        <taxon>Lysianassidira</taxon>
        <taxon>Lysianassoidea</taxon>
        <taxon>Lysianassidae</taxon>
        <taxon>Hirondellea</taxon>
    </lineage>
</organism>
<dbReference type="EMBL" id="IACT01004302">
    <property type="protein sequence ID" value="LAC23499.1"/>
    <property type="molecule type" value="mRNA"/>
</dbReference>
<evidence type="ECO:0000256" key="3">
    <source>
        <dbReference type="ARBA" id="ARBA00022840"/>
    </source>
</evidence>
<dbReference type="PROSITE" id="PS50862">
    <property type="entry name" value="AA_TRNA_LIGASE_II"/>
    <property type="match status" value="1"/>
</dbReference>
<feature type="region of interest" description="Disordered" evidence="6">
    <location>
        <begin position="323"/>
        <end position="366"/>
    </location>
</feature>
<dbReference type="GO" id="GO:0004816">
    <property type="term" value="F:asparagine-tRNA ligase activity"/>
    <property type="evidence" value="ECO:0007669"/>
    <property type="project" value="TreeGrafter"/>
</dbReference>
<evidence type="ECO:0000256" key="2">
    <source>
        <dbReference type="ARBA" id="ARBA00022741"/>
    </source>
</evidence>
<dbReference type="AlphaFoldDB" id="A0A6A7FZJ7"/>
<feature type="domain" description="Aminoacyl-transfer RNA synthetases class-II family profile" evidence="7">
    <location>
        <begin position="160"/>
        <end position="485"/>
    </location>
</feature>
<dbReference type="Pfam" id="PF00152">
    <property type="entry name" value="tRNA-synt_2"/>
    <property type="match status" value="1"/>
</dbReference>
<keyword evidence="1 8" id="KW-0436">Ligase</keyword>
<name>A0A6A7FZJ7_9CRUS</name>
<dbReference type="InterPro" id="IPR004365">
    <property type="entry name" value="NA-bd_OB_tRNA"/>
</dbReference>
<dbReference type="CDD" id="cd04318">
    <property type="entry name" value="EcAsnRS_like_N"/>
    <property type="match status" value="1"/>
</dbReference>
<dbReference type="Pfam" id="PF01336">
    <property type="entry name" value="tRNA_anti-codon"/>
    <property type="match status" value="1"/>
</dbReference>
<keyword evidence="4" id="KW-0648">Protein biosynthesis</keyword>
<dbReference type="GO" id="GO:0003676">
    <property type="term" value="F:nucleic acid binding"/>
    <property type="evidence" value="ECO:0007669"/>
    <property type="project" value="InterPro"/>
</dbReference>
<accession>A0A6A7FZJ7</accession>
<dbReference type="GO" id="GO:0005524">
    <property type="term" value="F:ATP binding"/>
    <property type="evidence" value="ECO:0007669"/>
    <property type="project" value="UniProtKB-KW"/>
</dbReference>
<evidence type="ECO:0000256" key="6">
    <source>
        <dbReference type="SAM" id="MobiDB-lite"/>
    </source>
</evidence>
<dbReference type="GO" id="GO:0005739">
    <property type="term" value="C:mitochondrion"/>
    <property type="evidence" value="ECO:0007669"/>
    <property type="project" value="TreeGrafter"/>
</dbReference>
<dbReference type="Gene3D" id="2.40.50.140">
    <property type="entry name" value="Nucleic acid-binding proteins"/>
    <property type="match status" value="1"/>
</dbReference>
<proteinExistence type="evidence at transcript level"/>
<dbReference type="SUPFAM" id="SSF50249">
    <property type="entry name" value="Nucleic acid-binding proteins"/>
    <property type="match status" value="1"/>
</dbReference>
<dbReference type="PRINTS" id="PR01042">
    <property type="entry name" value="TRNASYNTHASP"/>
</dbReference>
<evidence type="ECO:0000259" key="7">
    <source>
        <dbReference type="PROSITE" id="PS50862"/>
    </source>
</evidence>
<keyword evidence="3" id="KW-0067">ATP-binding</keyword>
<dbReference type="InterPro" id="IPR004364">
    <property type="entry name" value="Aa-tRNA-synt_II"/>
</dbReference>
<dbReference type="GO" id="GO:0006421">
    <property type="term" value="P:asparaginyl-tRNA aminoacylation"/>
    <property type="evidence" value="ECO:0007669"/>
    <property type="project" value="TreeGrafter"/>
</dbReference>
<evidence type="ECO:0000256" key="5">
    <source>
        <dbReference type="ARBA" id="ARBA00023146"/>
    </source>
</evidence>
<dbReference type="Gene3D" id="3.30.930.10">
    <property type="entry name" value="Bira Bifunctional Protein, Domain 2"/>
    <property type="match status" value="1"/>
</dbReference>
<feature type="compositionally biased region" description="Basic and acidic residues" evidence="6">
    <location>
        <begin position="346"/>
        <end position="358"/>
    </location>
</feature>
<reference evidence="8" key="1">
    <citation type="submission" date="2017-11" db="EMBL/GenBank/DDBJ databases">
        <title>The sensing device of the deep-sea amphipod.</title>
        <authorList>
            <person name="Kobayashi H."/>
            <person name="Nagahama T."/>
            <person name="Arai W."/>
            <person name="Sasagawa Y."/>
            <person name="Umeda M."/>
            <person name="Hayashi T."/>
            <person name="Nikaido I."/>
            <person name="Watanabe H."/>
            <person name="Oguri K."/>
            <person name="Kitazato H."/>
            <person name="Fujioka K."/>
            <person name="Kido Y."/>
            <person name="Takami H."/>
        </authorList>
    </citation>
    <scope>NUCLEOTIDE SEQUENCE</scope>
    <source>
        <tissue evidence="8">Whole body</tissue>
    </source>
</reference>
<dbReference type="PANTHER" id="PTHR22594">
    <property type="entry name" value="ASPARTYL/LYSYL-TRNA SYNTHETASE"/>
    <property type="match status" value="1"/>
</dbReference>
<evidence type="ECO:0000256" key="1">
    <source>
        <dbReference type="ARBA" id="ARBA00022598"/>
    </source>
</evidence>
<keyword evidence="2" id="KW-0547">Nucleotide-binding</keyword>
<dbReference type="InterPro" id="IPR006195">
    <property type="entry name" value="aa-tRNA-synth_II"/>
</dbReference>
<dbReference type="InterPro" id="IPR045864">
    <property type="entry name" value="aa-tRNA-synth_II/BPL/LPL"/>
</dbReference>
<evidence type="ECO:0000256" key="4">
    <source>
        <dbReference type="ARBA" id="ARBA00022917"/>
    </source>
</evidence>
<dbReference type="InterPro" id="IPR012340">
    <property type="entry name" value="NA-bd_OB-fold"/>
</dbReference>
<sequence>MFSRLILRRFSSQPIPSQIKDIIEKKPINEYITVNGWVKALRRMKKIKFLDLDDGSTSQKLQVLLPSSFDLSRLSYHSGVTVTGTIKESSHPKQEIELHADKIQSHGSWSGDVSYPFAIRQSVPMDYVRQFQHVRSRTNTFSSILRLRAQTRACLTEHYARTGFLQVDTPILTSNECEGGGATFSLQTEEGKKNKEALFFGKDVFLSVSGQMHLEALANGLSSVYTFNPAFRAEESLGRRHLAEFWMVEAEEAFVEGEAGLEHLLDRVEALVRDTIHNVLERGGEDIKLMFKQNTATEGILREALSKPFARITFAEALQRLSSAPKSQSSRGGDDDEKDSNASIKQDSDVRESERRSSDVVVADDSNSDLRREDELLLTELLNGPVFVTHWPAHGRPFYMARSLDHPDKVLCADLLLPGVGEVAGGSVREQNPLALQQRLPRTQNLNWYLQLRQWGSVPTAGYGLGFERLLLFLLGANTVKDVIPFPRWPKHCEH</sequence>
<dbReference type="PANTHER" id="PTHR22594:SF34">
    <property type="entry name" value="ASPARAGINE--TRNA LIGASE, MITOCHONDRIAL-RELATED"/>
    <property type="match status" value="1"/>
</dbReference>
<evidence type="ECO:0000313" key="8">
    <source>
        <dbReference type="EMBL" id="LAC23499.1"/>
    </source>
</evidence>
<dbReference type="SUPFAM" id="SSF55681">
    <property type="entry name" value="Class II aaRS and biotin synthetases"/>
    <property type="match status" value="1"/>
</dbReference>